<sequence length="85" mass="9556">MACGLPMVSFKVGGVPDLVRPGVTGYLAAPEDPQNFAQGIVQLLENREPHRKMAEHYRAIALAEYPLKLQARRYIEIYCDRRGAK</sequence>
<proteinExistence type="predicted"/>
<dbReference type="Gene3D" id="3.40.50.2000">
    <property type="entry name" value="Glycogen Phosphorylase B"/>
    <property type="match status" value="2"/>
</dbReference>
<name>A0ABD4SWY4_9CYAN</name>
<dbReference type="Pfam" id="PF00534">
    <property type="entry name" value="Glycos_transf_1"/>
    <property type="match status" value="1"/>
</dbReference>
<dbReference type="PANTHER" id="PTHR12526:SF635">
    <property type="entry name" value="GLYCOSYL TRANSFERASE GROUP 1"/>
    <property type="match status" value="1"/>
</dbReference>
<dbReference type="EC" id="2.4.-.-" evidence="2"/>
<dbReference type="AlphaFoldDB" id="A0ABD4SWY4"/>
<dbReference type="InterPro" id="IPR001296">
    <property type="entry name" value="Glyco_trans_1"/>
</dbReference>
<evidence type="ECO:0000313" key="3">
    <source>
        <dbReference type="Proteomes" id="UP000031561"/>
    </source>
</evidence>
<dbReference type="SUPFAM" id="SSF53756">
    <property type="entry name" value="UDP-Glycosyltransferase/glycogen phosphorylase"/>
    <property type="match status" value="1"/>
</dbReference>
<evidence type="ECO:0000259" key="1">
    <source>
        <dbReference type="Pfam" id="PF00534"/>
    </source>
</evidence>
<keyword evidence="2" id="KW-0808">Transferase</keyword>
<comment type="caution">
    <text evidence="2">The sequence shown here is derived from an EMBL/GenBank/DDBJ whole genome shotgun (WGS) entry which is preliminary data.</text>
</comment>
<keyword evidence="3" id="KW-1185">Reference proteome</keyword>
<organism evidence="2 3">
    <name type="scientific">Lyngbya confervoides BDU141951</name>
    <dbReference type="NCBI Taxonomy" id="1574623"/>
    <lineage>
        <taxon>Bacteria</taxon>
        <taxon>Bacillati</taxon>
        <taxon>Cyanobacteriota</taxon>
        <taxon>Cyanophyceae</taxon>
        <taxon>Oscillatoriophycideae</taxon>
        <taxon>Oscillatoriales</taxon>
        <taxon>Microcoleaceae</taxon>
        <taxon>Lyngbya</taxon>
    </lineage>
</organism>
<keyword evidence="2" id="KW-0328">Glycosyltransferase</keyword>
<reference evidence="2 3" key="1">
    <citation type="journal article" date="2015" name="Genome Announc.">
        <title>Draft Genome Sequence of Filamentous Marine Cyanobacterium Lyngbya confervoides Strain BDU141951.</title>
        <authorList>
            <person name="Chandrababunaidu M.M."/>
            <person name="Sen D."/>
            <person name="Tripathy S."/>
        </authorList>
    </citation>
    <scope>NUCLEOTIDE SEQUENCE [LARGE SCALE GENOMIC DNA]</scope>
    <source>
        <strain evidence="2 3">BDU141951</strain>
    </source>
</reference>
<accession>A0ABD4SWY4</accession>
<evidence type="ECO:0000313" key="2">
    <source>
        <dbReference type="EMBL" id="MCM1981241.1"/>
    </source>
</evidence>
<feature type="domain" description="Glycosyl transferase family 1" evidence="1">
    <location>
        <begin position="1"/>
        <end position="56"/>
    </location>
</feature>
<protein>
    <submittedName>
        <fullName evidence="2">Glycosyltransferase</fullName>
        <ecNumber evidence="2">2.4.-.-</ecNumber>
    </submittedName>
</protein>
<dbReference type="EMBL" id="JTHE03000003">
    <property type="protein sequence ID" value="MCM1981241.1"/>
    <property type="molecule type" value="Genomic_DNA"/>
</dbReference>
<dbReference type="GO" id="GO:0016757">
    <property type="term" value="F:glycosyltransferase activity"/>
    <property type="evidence" value="ECO:0007669"/>
    <property type="project" value="UniProtKB-KW"/>
</dbReference>
<dbReference type="Proteomes" id="UP000031561">
    <property type="component" value="Unassembled WGS sequence"/>
</dbReference>
<dbReference type="PANTHER" id="PTHR12526">
    <property type="entry name" value="GLYCOSYLTRANSFERASE"/>
    <property type="match status" value="1"/>
</dbReference>
<gene>
    <name evidence="2" type="ORF">QQ91_0000125</name>
</gene>